<feature type="signal peptide" evidence="3">
    <location>
        <begin position="1"/>
        <end position="22"/>
    </location>
</feature>
<comment type="caution">
    <text evidence="4">The sequence shown here is derived from an EMBL/GenBank/DDBJ whole genome shotgun (WGS) entry which is preliminary data.</text>
</comment>
<evidence type="ECO:0000256" key="3">
    <source>
        <dbReference type="SAM" id="SignalP"/>
    </source>
</evidence>
<dbReference type="RefSeq" id="WP_387406913.1">
    <property type="nucleotide sequence ID" value="NZ_JBIAQY010000028.1"/>
</dbReference>
<gene>
    <name evidence="4" type="ORF">ACFYXQ_43345</name>
</gene>
<evidence type="ECO:0000256" key="2">
    <source>
        <dbReference type="ARBA" id="ARBA00023136"/>
    </source>
</evidence>
<evidence type="ECO:0000313" key="4">
    <source>
        <dbReference type="EMBL" id="MFF3574607.1"/>
    </source>
</evidence>
<organism evidence="4 5">
    <name type="scientific">Nocardia jiangxiensis</name>
    <dbReference type="NCBI Taxonomy" id="282685"/>
    <lineage>
        <taxon>Bacteria</taxon>
        <taxon>Bacillati</taxon>
        <taxon>Actinomycetota</taxon>
        <taxon>Actinomycetes</taxon>
        <taxon>Mycobacteriales</taxon>
        <taxon>Nocardiaceae</taxon>
        <taxon>Nocardia</taxon>
    </lineage>
</organism>
<keyword evidence="2" id="KW-0472">Membrane</keyword>
<evidence type="ECO:0000256" key="1">
    <source>
        <dbReference type="ARBA" id="ARBA00022475"/>
    </source>
</evidence>
<dbReference type="PROSITE" id="PS51257">
    <property type="entry name" value="PROKAR_LIPOPROTEIN"/>
    <property type="match status" value="1"/>
</dbReference>
<keyword evidence="4" id="KW-0449">Lipoprotein</keyword>
<proteinExistence type="predicted"/>
<dbReference type="InterPro" id="IPR008691">
    <property type="entry name" value="LpqH"/>
</dbReference>
<name>A0ABW6SE64_9NOCA</name>
<dbReference type="EMBL" id="JBIAQY010000028">
    <property type="protein sequence ID" value="MFF3574607.1"/>
    <property type="molecule type" value="Genomic_DNA"/>
</dbReference>
<protein>
    <submittedName>
        <fullName evidence="4">Lipoprotein LpqH</fullName>
    </submittedName>
</protein>
<keyword evidence="1" id="KW-1003">Cell membrane</keyword>
<sequence length="177" mass="16863">MNTTSARLCITALAASAGLVLALTGCSSSSSPAPAAAATHPSTGASAPGSSTLSIDGKSVSGAFTTTCVNQSGLLALALTDTGNTTYGNLAVSATVSGGNSVQAVGITGSKGGSSSLPYAIGFSKGLPGGSASVTKSGNTFHVTGEGIGTPDPSNPMAQVKSSKFDITFACPTVIGG</sequence>
<dbReference type="Pfam" id="PF05481">
    <property type="entry name" value="Myco_19_kDa"/>
    <property type="match status" value="1"/>
</dbReference>
<keyword evidence="3" id="KW-0732">Signal</keyword>
<evidence type="ECO:0000313" key="5">
    <source>
        <dbReference type="Proteomes" id="UP001601992"/>
    </source>
</evidence>
<dbReference type="Proteomes" id="UP001601992">
    <property type="component" value="Unassembled WGS sequence"/>
</dbReference>
<accession>A0ABW6SE64</accession>
<feature type="chain" id="PRO_5046480749" evidence="3">
    <location>
        <begin position="23"/>
        <end position="177"/>
    </location>
</feature>
<keyword evidence="5" id="KW-1185">Reference proteome</keyword>
<reference evidence="4 5" key="1">
    <citation type="submission" date="2024-10" db="EMBL/GenBank/DDBJ databases">
        <title>The Natural Products Discovery Center: Release of the First 8490 Sequenced Strains for Exploring Actinobacteria Biosynthetic Diversity.</title>
        <authorList>
            <person name="Kalkreuter E."/>
            <person name="Kautsar S.A."/>
            <person name="Yang D."/>
            <person name="Bader C.D."/>
            <person name="Teijaro C.N."/>
            <person name="Fluegel L."/>
            <person name="Davis C.M."/>
            <person name="Simpson J.R."/>
            <person name="Lauterbach L."/>
            <person name="Steele A.D."/>
            <person name="Gui C."/>
            <person name="Meng S."/>
            <person name="Li G."/>
            <person name="Viehrig K."/>
            <person name="Ye F."/>
            <person name="Su P."/>
            <person name="Kiefer A.F."/>
            <person name="Nichols A."/>
            <person name="Cepeda A.J."/>
            <person name="Yan W."/>
            <person name="Fan B."/>
            <person name="Jiang Y."/>
            <person name="Adhikari A."/>
            <person name="Zheng C.-J."/>
            <person name="Schuster L."/>
            <person name="Cowan T.M."/>
            <person name="Smanski M.J."/>
            <person name="Chevrette M.G."/>
            <person name="De Carvalho L.P.S."/>
            <person name="Shen B."/>
        </authorList>
    </citation>
    <scope>NUCLEOTIDE SEQUENCE [LARGE SCALE GENOMIC DNA]</scope>
    <source>
        <strain evidence="4 5">NPDC002593</strain>
    </source>
</reference>